<keyword evidence="3" id="KW-1185">Reference proteome</keyword>
<dbReference type="Proteomes" id="UP000295504">
    <property type="component" value="Unassembled WGS sequence"/>
</dbReference>
<organism evidence="2 3">
    <name type="scientific">Serpentinicella alkaliphila</name>
    <dbReference type="NCBI Taxonomy" id="1734049"/>
    <lineage>
        <taxon>Bacteria</taxon>
        <taxon>Bacillati</taxon>
        <taxon>Bacillota</taxon>
        <taxon>Clostridia</taxon>
        <taxon>Peptostreptococcales</taxon>
        <taxon>Natronincolaceae</taxon>
        <taxon>Serpentinicella</taxon>
    </lineage>
</organism>
<dbReference type="PANTHER" id="PTHR35309:SF4">
    <property type="entry name" value="TOCOPHEROL CYCLASE"/>
    <property type="match status" value="1"/>
</dbReference>
<evidence type="ECO:0000313" key="2">
    <source>
        <dbReference type="EMBL" id="TCQ07095.1"/>
    </source>
</evidence>
<sequence length="323" mass="37329">MPSLYKLFNPEIFQGNLHKKNYFEGWYIKLISSCHNHVWAIIPGISLDKDGDGHCFIQLINGINNESYYFTYHISKYKYSNDKFEVIIDRNYFSPEYIELNLKNKDIEVNGSLSFENIVKFPKKLFSPGIMGPFSFIPFMECYHGIVNIHHEINGTLKVNSNDVNFSDGYGYIEKNWGKSFPKSWIWIQCNHFVEKPISLMFSIARIPLMSFSFVGFISFLKVNKKFYTFATHTGAKIELLNWENNKIKILLKDFRYKLLVCGELNIGGKLKAPVNGLMTRDIIESISSTVFFRLYSFDGILLEEGFGTNCGMEVCGEITELS</sequence>
<keyword evidence="1" id="KW-0472">Membrane</keyword>
<protein>
    <submittedName>
        <fullName evidence="2">Tocopherol cyclase-like protein</fullName>
    </submittedName>
</protein>
<name>A0A4R2TZY7_9FIRM</name>
<dbReference type="RefSeq" id="WP_132847440.1">
    <property type="nucleotide sequence ID" value="NZ_CP058648.1"/>
</dbReference>
<dbReference type="AlphaFoldDB" id="A0A4R2TZY7"/>
<reference evidence="2 3" key="1">
    <citation type="submission" date="2019-03" db="EMBL/GenBank/DDBJ databases">
        <title>Genomic Encyclopedia of Type Strains, Phase IV (KMG-IV): sequencing the most valuable type-strain genomes for metagenomic binning, comparative biology and taxonomic classification.</title>
        <authorList>
            <person name="Goeker M."/>
        </authorList>
    </citation>
    <scope>NUCLEOTIDE SEQUENCE [LARGE SCALE GENOMIC DNA]</scope>
    <source>
        <strain evidence="2 3">DSM 100013</strain>
    </source>
</reference>
<feature type="transmembrane region" description="Helical" evidence="1">
    <location>
        <begin position="200"/>
        <end position="221"/>
    </location>
</feature>
<evidence type="ECO:0000256" key="1">
    <source>
        <dbReference type="SAM" id="Phobius"/>
    </source>
</evidence>
<dbReference type="GO" id="GO:0009976">
    <property type="term" value="F:tocopherol cyclase activity"/>
    <property type="evidence" value="ECO:0007669"/>
    <property type="project" value="InterPro"/>
</dbReference>
<evidence type="ECO:0000313" key="3">
    <source>
        <dbReference type="Proteomes" id="UP000295504"/>
    </source>
</evidence>
<dbReference type="PANTHER" id="PTHR35309">
    <property type="match status" value="1"/>
</dbReference>
<proteinExistence type="predicted"/>
<gene>
    <name evidence="2" type="ORF">EDD79_100291</name>
</gene>
<dbReference type="OrthoDB" id="9772627at2"/>
<dbReference type="InterPro" id="IPR025893">
    <property type="entry name" value="Tocopherol_cyclase"/>
</dbReference>
<dbReference type="Pfam" id="PF14249">
    <property type="entry name" value="Tocopherol_cycl"/>
    <property type="match status" value="1"/>
</dbReference>
<accession>A0A4R2TZY7</accession>
<dbReference type="SUPFAM" id="SSF159245">
    <property type="entry name" value="AttH-like"/>
    <property type="match status" value="1"/>
</dbReference>
<keyword evidence="1" id="KW-0812">Transmembrane</keyword>
<keyword evidence="1" id="KW-1133">Transmembrane helix</keyword>
<dbReference type="EMBL" id="SLYC01000002">
    <property type="protein sequence ID" value="TCQ07095.1"/>
    <property type="molecule type" value="Genomic_DNA"/>
</dbReference>
<comment type="caution">
    <text evidence="2">The sequence shown here is derived from an EMBL/GenBank/DDBJ whole genome shotgun (WGS) entry which is preliminary data.</text>
</comment>